<dbReference type="EMBL" id="CP106877">
    <property type="protein sequence ID" value="WAA11849.1"/>
    <property type="molecule type" value="Genomic_DNA"/>
</dbReference>
<dbReference type="CDD" id="cd06558">
    <property type="entry name" value="crotonase-like"/>
    <property type="match status" value="1"/>
</dbReference>
<dbReference type="Proteomes" id="UP001164726">
    <property type="component" value="Chromosome"/>
</dbReference>
<accession>A0A9E8RY46</accession>
<dbReference type="PANTHER" id="PTHR43459:SF1">
    <property type="entry name" value="EG:BACN32G11.4 PROTEIN"/>
    <property type="match status" value="1"/>
</dbReference>
<dbReference type="GO" id="GO:0003824">
    <property type="term" value="F:catalytic activity"/>
    <property type="evidence" value="ECO:0007669"/>
    <property type="project" value="InterPro"/>
</dbReference>
<dbReference type="InterPro" id="IPR029045">
    <property type="entry name" value="ClpP/crotonase-like_dom_sf"/>
</dbReference>
<dbReference type="InterPro" id="IPR001753">
    <property type="entry name" value="Enoyl-CoA_hydra/iso"/>
</dbReference>
<evidence type="ECO:0000256" key="1">
    <source>
        <dbReference type="ARBA" id="ARBA00005254"/>
    </source>
</evidence>
<comment type="similarity">
    <text evidence="1 2">Belongs to the enoyl-CoA hydratase/isomerase family.</text>
</comment>
<evidence type="ECO:0000313" key="4">
    <source>
        <dbReference type="Proteomes" id="UP001164726"/>
    </source>
</evidence>
<dbReference type="Gene3D" id="3.90.226.10">
    <property type="entry name" value="2-enoyl-CoA Hydratase, Chain A, domain 1"/>
    <property type="match status" value="1"/>
</dbReference>
<dbReference type="PROSITE" id="PS00166">
    <property type="entry name" value="ENOYL_COA_HYDRATASE"/>
    <property type="match status" value="1"/>
</dbReference>
<keyword evidence="4" id="KW-1185">Reference proteome</keyword>
<organism evidence="3 4">
    <name type="scientific">Fervidibacillus halotolerans</name>
    <dbReference type="NCBI Taxonomy" id="2980027"/>
    <lineage>
        <taxon>Bacteria</taxon>
        <taxon>Bacillati</taxon>
        <taxon>Bacillota</taxon>
        <taxon>Bacilli</taxon>
        <taxon>Bacillales</taxon>
        <taxon>Bacillaceae</taxon>
        <taxon>Fervidibacillus</taxon>
    </lineage>
</organism>
<dbReference type="Pfam" id="PF00378">
    <property type="entry name" value="ECH_1"/>
    <property type="match status" value="1"/>
</dbReference>
<dbReference type="PANTHER" id="PTHR43459">
    <property type="entry name" value="ENOYL-COA HYDRATASE"/>
    <property type="match status" value="1"/>
</dbReference>
<name>A0A9E8RY46_9BACI</name>
<dbReference type="AlphaFoldDB" id="A0A9E8RY46"/>
<dbReference type="KEGG" id="fhl:OE105_09650"/>
<dbReference type="InterPro" id="IPR014748">
    <property type="entry name" value="Enoyl-CoA_hydra_C"/>
</dbReference>
<dbReference type="SUPFAM" id="SSF52096">
    <property type="entry name" value="ClpP/crotonase"/>
    <property type="match status" value="1"/>
</dbReference>
<evidence type="ECO:0000313" key="3">
    <source>
        <dbReference type="EMBL" id="WAA11849.1"/>
    </source>
</evidence>
<evidence type="ECO:0000256" key="2">
    <source>
        <dbReference type="RuleBase" id="RU003707"/>
    </source>
</evidence>
<dbReference type="Gene3D" id="1.10.12.10">
    <property type="entry name" value="Lyase 2-enoyl-coa Hydratase, Chain A, domain 2"/>
    <property type="match status" value="1"/>
</dbReference>
<reference evidence="3" key="1">
    <citation type="submission" date="2022-09" db="EMBL/GenBank/DDBJ databases">
        <title>Complete Genomes of Fervidibacillus albus and Fervidibacillus halotolerans isolated from tidal flat sediments.</title>
        <authorList>
            <person name="Kwon K.K."/>
            <person name="Yang S.-H."/>
            <person name="Park M.J."/>
            <person name="Oh H.-M."/>
        </authorList>
    </citation>
    <scope>NUCLEOTIDE SEQUENCE</scope>
    <source>
        <strain evidence="3">MEBiC13594</strain>
    </source>
</reference>
<gene>
    <name evidence="3" type="ORF">OE105_09650</name>
</gene>
<dbReference type="RefSeq" id="WP_275419973.1">
    <property type="nucleotide sequence ID" value="NZ_CP106877.1"/>
</dbReference>
<proteinExistence type="inferred from homology"/>
<dbReference type="InterPro" id="IPR018376">
    <property type="entry name" value="Enoyl-CoA_hyd/isom_CS"/>
</dbReference>
<protein>
    <submittedName>
        <fullName evidence="3">Enoyl-CoA hydratase-related protein</fullName>
    </submittedName>
</protein>
<sequence length="257" mass="28664">MFETIIFEKKDNVAWIRFNRPSELNSFTKKMHKEIIQSLKEVKKNEQIRAVILTGEGRAFSAGQDLKDVQEKLDYGDYLRETYNPLILEIVSLEKPVIAAVNGVAAGAGFSLALACDFRLVSSRAKFIEAFINVGLVPDSGHLFFLPRIIGYAKALELAALGGELSAEEATKIGLVTKLVPHETFEEEVHSFAKHISSMPTKTIGLIKKQMHESFHSNLSQMLEGEAYAQQIAGKTEDHREGIAAFLEKRKPNFKGK</sequence>